<feature type="transmembrane region" description="Helical" evidence="7">
    <location>
        <begin position="210"/>
        <end position="229"/>
    </location>
</feature>
<keyword evidence="3 8" id="KW-0808">Transferase</keyword>
<evidence type="ECO:0000256" key="5">
    <source>
        <dbReference type="ARBA" id="ARBA00022989"/>
    </source>
</evidence>
<comment type="subcellular location">
    <subcellularLocation>
        <location evidence="1">Cell membrane</location>
        <topology evidence="1">Multi-pass membrane protein</topology>
    </subcellularLocation>
</comment>
<feature type="transmembrane region" description="Helical" evidence="7">
    <location>
        <begin position="161"/>
        <end position="180"/>
    </location>
</feature>
<dbReference type="PROSITE" id="PS01348">
    <property type="entry name" value="MRAY_2"/>
    <property type="match status" value="1"/>
</dbReference>
<keyword evidence="2" id="KW-1003">Cell membrane</keyword>
<dbReference type="CDD" id="cd06853">
    <property type="entry name" value="GT_WecA_like"/>
    <property type="match status" value="1"/>
</dbReference>
<feature type="transmembrane region" description="Helical" evidence="7">
    <location>
        <begin position="6"/>
        <end position="26"/>
    </location>
</feature>
<evidence type="ECO:0000256" key="2">
    <source>
        <dbReference type="ARBA" id="ARBA00022475"/>
    </source>
</evidence>
<dbReference type="PANTHER" id="PTHR22926">
    <property type="entry name" value="PHOSPHO-N-ACETYLMURAMOYL-PENTAPEPTIDE-TRANSFERASE"/>
    <property type="match status" value="1"/>
</dbReference>
<dbReference type="EC" id="2.7.8.-" evidence="8"/>
<dbReference type="RefSeq" id="WP_294184822.1">
    <property type="nucleotide sequence ID" value="NZ_JBGFFE010000002.1"/>
</dbReference>
<dbReference type="EMBL" id="JBGFFE010000002">
    <property type="protein sequence ID" value="MEY8762640.1"/>
    <property type="molecule type" value="Genomic_DNA"/>
</dbReference>
<protein>
    <submittedName>
        <fullName evidence="8">MraY family glycosyltransferase</fullName>
        <ecNumber evidence="8">2.7.8.-</ecNumber>
    </submittedName>
</protein>
<feature type="transmembrane region" description="Helical" evidence="7">
    <location>
        <begin position="70"/>
        <end position="89"/>
    </location>
</feature>
<sequence>MNKLYLFAIVSAVLSAVITPLARKCAIKLNIMDVPKDNRRVHTKPIPLLGGIAIYISFIVTLFLKSGGLTNSEIGLILGATIIVIGGLIDDKFNMKPWCKLLFQLAATLVLMVYGIKIVLITNPFSSLYQFVNIGIMSIPLTLVWVIGVTNALNLIDGLDGLAAGIALISSITIFIIAMLNGRNEAAILTIILAGSIAGFLPYNFNPASIFMGDAGAQLLGFLLASISIEGAVKSAAAFSIAVPILALGIPIYDTLFAVIRRKINGKPIMQADRGHLHHRLLDMGLTQKQAVIIMYVISAILGSFSVVAMEINAQRSYFLLIIVMIILILIAWKVGFFKRRE</sequence>
<dbReference type="InterPro" id="IPR000715">
    <property type="entry name" value="Glycosyl_transferase_4"/>
</dbReference>
<feature type="transmembrane region" description="Helical" evidence="7">
    <location>
        <begin position="101"/>
        <end position="122"/>
    </location>
</feature>
<dbReference type="GO" id="GO:0016740">
    <property type="term" value="F:transferase activity"/>
    <property type="evidence" value="ECO:0007669"/>
    <property type="project" value="UniProtKB-KW"/>
</dbReference>
<proteinExistence type="predicted"/>
<feature type="transmembrane region" description="Helical" evidence="7">
    <location>
        <begin position="128"/>
        <end position="149"/>
    </location>
</feature>
<evidence type="ECO:0000256" key="3">
    <source>
        <dbReference type="ARBA" id="ARBA00022679"/>
    </source>
</evidence>
<organism evidence="8 9">
    <name type="scientific">Clostridium lapidicellarium</name>
    <dbReference type="NCBI Taxonomy" id="3240931"/>
    <lineage>
        <taxon>Bacteria</taxon>
        <taxon>Bacillati</taxon>
        <taxon>Bacillota</taxon>
        <taxon>Clostridia</taxon>
        <taxon>Eubacteriales</taxon>
        <taxon>Clostridiaceae</taxon>
        <taxon>Clostridium</taxon>
    </lineage>
</organism>
<dbReference type="Proteomes" id="UP001565220">
    <property type="component" value="Unassembled WGS sequence"/>
</dbReference>
<keyword evidence="5 7" id="KW-1133">Transmembrane helix</keyword>
<keyword evidence="6 7" id="KW-0472">Membrane</keyword>
<evidence type="ECO:0000256" key="6">
    <source>
        <dbReference type="ARBA" id="ARBA00023136"/>
    </source>
</evidence>
<evidence type="ECO:0000313" key="8">
    <source>
        <dbReference type="EMBL" id="MEY8762640.1"/>
    </source>
</evidence>
<feature type="transmembrane region" description="Helical" evidence="7">
    <location>
        <begin position="291"/>
        <end position="312"/>
    </location>
</feature>
<keyword evidence="4 7" id="KW-0812">Transmembrane</keyword>
<feature type="transmembrane region" description="Helical" evidence="7">
    <location>
        <begin position="46"/>
        <end position="64"/>
    </location>
</feature>
<accession>A0ABV4DTR7</accession>
<feature type="transmembrane region" description="Helical" evidence="7">
    <location>
        <begin position="318"/>
        <end position="337"/>
    </location>
</feature>
<evidence type="ECO:0000256" key="7">
    <source>
        <dbReference type="SAM" id="Phobius"/>
    </source>
</evidence>
<dbReference type="InterPro" id="IPR018184">
    <property type="entry name" value="Integrin_alpha_C_CS"/>
</dbReference>
<feature type="transmembrane region" description="Helical" evidence="7">
    <location>
        <begin position="235"/>
        <end position="260"/>
    </location>
</feature>
<evidence type="ECO:0000256" key="1">
    <source>
        <dbReference type="ARBA" id="ARBA00004651"/>
    </source>
</evidence>
<keyword evidence="9" id="KW-1185">Reference proteome</keyword>
<reference evidence="8 9" key="1">
    <citation type="submission" date="2024-08" db="EMBL/GenBank/DDBJ databases">
        <title>Clostridium lapicellarii sp. nov., and Clostridium renhuaiense sp. nov., two species isolated from the mud in a fermentation cellar used for producing sauce-flavour Chinese liquors.</title>
        <authorList>
            <person name="Yang F."/>
            <person name="Wang H."/>
            <person name="Chen L.Q."/>
            <person name="Zhou N."/>
            <person name="Lu J.J."/>
            <person name="Pu X.X."/>
            <person name="Wan B."/>
            <person name="Wang L."/>
            <person name="Liu S.J."/>
        </authorList>
    </citation>
    <scope>NUCLEOTIDE SEQUENCE [LARGE SCALE GENOMIC DNA]</scope>
    <source>
        <strain evidence="8 9">MT-113</strain>
    </source>
</reference>
<dbReference type="PROSITE" id="PS00242">
    <property type="entry name" value="INTEGRIN_ALPHA"/>
    <property type="match status" value="1"/>
</dbReference>
<dbReference type="InterPro" id="IPR018480">
    <property type="entry name" value="PNAcMuramoyl-5peptid_Trfase_CS"/>
</dbReference>
<comment type="caution">
    <text evidence="8">The sequence shown here is derived from an EMBL/GenBank/DDBJ whole genome shotgun (WGS) entry which is preliminary data.</text>
</comment>
<gene>
    <name evidence="8" type="ORF">AB8S09_03120</name>
</gene>
<feature type="transmembrane region" description="Helical" evidence="7">
    <location>
        <begin position="186"/>
        <end position="203"/>
    </location>
</feature>
<evidence type="ECO:0000256" key="4">
    <source>
        <dbReference type="ARBA" id="ARBA00022692"/>
    </source>
</evidence>
<dbReference type="Pfam" id="PF00953">
    <property type="entry name" value="Glycos_transf_4"/>
    <property type="match status" value="1"/>
</dbReference>
<dbReference type="PANTHER" id="PTHR22926:SF3">
    <property type="entry name" value="UNDECAPRENYL-PHOSPHATE ALPHA-N-ACETYLGLUCOSAMINYL 1-PHOSPHATE TRANSFERASE"/>
    <property type="match status" value="1"/>
</dbReference>
<name>A0ABV4DTR7_9CLOT</name>
<evidence type="ECO:0000313" key="9">
    <source>
        <dbReference type="Proteomes" id="UP001565220"/>
    </source>
</evidence>